<proteinExistence type="inferred from homology"/>
<evidence type="ECO:0000313" key="10">
    <source>
        <dbReference type="EMBL" id="KAH0558593.1"/>
    </source>
</evidence>
<evidence type="ECO:0000256" key="1">
    <source>
        <dbReference type="ARBA" id="ARBA00004123"/>
    </source>
</evidence>
<comment type="caution">
    <text evidence="10">The sequence shown here is derived from an EMBL/GenBank/DDBJ whole genome shotgun (WGS) entry which is preliminary data.</text>
</comment>
<dbReference type="PANTHER" id="PTHR35041:SF4">
    <property type="entry name" value="MEDIATOR OF RNA POLYMERASE II TRANSCRIPTION SUBUNIT 1"/>
    <property type="match status" value="1"/>
</dbReference>
<comment type="similarity">
    <text evidence="2 7">Belongs to the Mediator complex subunit 1 family.</text>
</comment>
<dbReference type="InterPro" id="IPR019680">
    <property type="entry name" value="Mediator_Med1"/>
</dbReference>
<keyword evidence="3 7" id="KW-0805">Transcription regulation</keyword>
<evidence type="ECO:0000313" key="11">
    <source>
        <dbReference type="Proteomes" id="UP000750711"/>
    </source>
</evidence>
<protein>
    <recommendedName>
        <fullName evidence="7">Mediator of RNA polymerase II transcription subunit 1</fullName>
    </recommendedName>
    <alternativeName>
        <fullName evidence="7">Mediator complex subunit 1</fullName>
    </alternativeName>
</protein>
<dbReference type="Pfam" id="PF10744">
    <property type="entry name" value="Med1"/>
    <property type="match status" value="1"/>
</dbReference>
<keyword evidence="4 7" id="KW-0010">Activator</keyword>
<feature type="compositionally biased region" description="Polar residues" evidence="8">
    <location>
        <begin position="1"/>
        <end position="15"/>
    </location>
</feature>
<organism evidence="10 11">
    <name type="scientific">Trichoglossum hirsutum</name>
    <dbReference type="NCBI Taxonomy" id="265104"/>
    <lineage>
        <taxon>Eukaryota</taxon>
        <taxon>Fungi</taxon>
        <taxon>Dikarya</taxon>
        <taxon>Ascomycota</taxon>
        <taxon>Pezizomycotina</taxon>
        <taxon>Geoglossomycetes</taxon>
        <taxon>Geoglossales</taxon>
        <taxon>Geoglossaceae</taxon>
        <taxon>Trichoglossum</taxon>
    </lineage>
</organism>
<reference evidence="10" key="1">
    <citation type="submission" date="2021-03" db="EMBL/GenBank/DDBJ databases">
        <title>Comparative genomics and phylogenomic investigation of the class Geoglossomycetes provide insights into ecological specialization and systematics.</title>
        <authorList>
            <person name="Melie T."/>
            <person name="Pirro S."/>
            <person name="Miller A.N."/>
            <person name="Quandt A."/>
        </authorList>
    </citation>
    <scope>NUCLEOTIDE SEQUENCE</scope>
    <source>
        <strain evidence="10">CAQ_001_2017</strain>
    </source>
</reference>
<feature type="region of interest" description="Disordered" evidence="8">
    <location>
        <begin position="1"/>
        <end position="41"/>
    </location>
</feature>
<keyword evidence="6 7" id="KW-0539">Nucleus</keyword>
<evidence type="ECO:0000256" key="5">
    <source>
        <dbReference type="ARBA" id="ARBA00023163"/>
    </source>
</evidence>
<keyword evidence="5 7" id="KW-0804">Transcription</keyword>
<evidence type="ECO:0000259" key="9">
    <source>
        <dbReference type="Pfam" id="PF10744"/>
    </source>
</evidence>
<comment type="function">
    <text evidence="7">Component of the Mediator complex, a coactivator involved in the regulated transcription of nearly all RNA polymerase II-dependent genes. Mediator functions as a bridge to convey information from gene-specific regulatory proteins to the basal RNA polymerase II transcription machinery. Mediator is recruited to promoters by direct interactions with regulatory proteins and serves as a scaffold for the assembly of a functional preinitiation complex with RNA polymerase II and the general transcription factors.</text>
</comment>
<feature type="domain" description="Mediator complex subunit Med1" evidence="9">
    <location>
        <begin position="117"/>
        <end position="502"/>
    </location>
</feature>
<keyword evidence="11" id="KW-1185">Reference proteome</keyword>
<feature type="compositionally biased region" description="Low complexity" evidence="8">
    <location>
        <begin position="272"/>
        <end position="290"/>
    </location>
</feature>
<evidence type="ECO:0000256" key="7">
    <source>
        <dbReference type="RuleBase" id="RU364059"/>
    </source>
</evidence>
<dbReference type="GO" id="GO:0003712">
    <property type="term" value="F:transcription coregulator activity"/>
    <property type="evidence" value="ECO:0007669"/>
    <property type="project" value="InterPro"/>
</dbReference>
<feature type="region of interest" description="Disordered" evidence="8">
    <location>
        <begin position="509"/>
        <end position="534"/>
    </location>
</feature>
<dbReference type="EMBL" id="JAGHQM010000800">
    <property type="protein sequence ID" value="KAH0558593.1"/>
    <property type="molecule type" value="Genomic_DNA"/>
</dbReference>
<evidence type="ECO:0000256" key="8">
    <source>
        <dbReference type="SAM" id="MobiDB-lite"/>
    </source>
</evidence>
<sequence length="652" mass="70939">MNTPTPSKPHQQEMTPGSFADRLAASYSPAPQRGIASPAFLSKKSPANAALHHHHTGSSNPGLLNFDSPSAAAALGLNLSIPGLDNSASGNVRGDEEERKRRLEVMLATLKKRPGRVEFKSNDVQRVSLSFSETKGPTVSLAPAAARILQKDLTPPPGVSPINSSLSLFSDNLERLVKLDKLSVLPGLNCFEATSGIYTSLQRIFEYEKRKSREARIENGYMDGDNGGEEAIEREVMCKKSGRPRMHAGRRVGLRLDYWMERRHVHSGIPKSAPSAATDTSTAGTEAADGSADDEPQIWSMIIECEPSPAELYPSIRVSENWVSEKVEKPHNQDDLFGTSTESAVEWLDPGPIYLPQDDNTDMVNAPESLGKLPDVRFVARLEPPVVLPLDAAVSIYGAVGAAIPEHSIMPTTYDGLLLPTEPSEGQRPFGEPRELSRERTLYVRAENGDMVERRHEYNLHVEKRAFGRLLEEIPFSHPRQLIGILPILRQHAVAASILHSTLYDGDITQGLTHSQPQQPPAPPPLPKPSNEEAFDNILADPNVTTATAEATITLLPIDIRLASHPNPRITFIFPHRGGTALATATIDIFPNGELHVPALDLQAETSSSPLASKGKGRRAAVVAEPGNVARALEVCEDLGILVSWVERDLSN</sequence>
<evidence type="ECO:0000256" key="3">
    <source>
        <dbReference type="ARBA" id="ARBA00023015"/>
    </source>
</evidence>
<dbReference type="Proteomes" id="UP000750711">
    <property type="component" value="Unassembled WGS sequence"/>
</dbReference>
<gene>
    <name evidence="10" type="ORF">GP486_004755</name>
</gene>
<evidence type="ECO:0000256" key="2">
    <source>
        <dbReference type="ARBA" id="ARBA00006210"/>
    </source>
</evidence>
<evidence type="ECO:0000256" key="4">
    <source>
        <dbReference type="ARBA" id="ARBA00023159"/>
    </source>
</evidence>
<comment type="subcellular location">
    <subcellularLocation>
        <location evidence="1 7">Nucleus</location>
    </subcellularLocation>
</comment>
<dbReference type="GO" id="GO:0045944">
    <property type="term" value="P:positive regulation of transcription by RNA polymerase II"/>
    <property type="evidence" value="ECO:0007669"/>
    <property type="project" value="UniProtKB-ARBA"/>
</dbReference>
<feature type="region of interest" description="Disordered" evidence="8">
    <location>
        <begin position="268"/>
        <end position="292"/>
    </location>
</feature>
<name>A0A9P8RNI9_9PEZI</name>
<evidence type="ECO:0000256" key="6">
    <source>
        <dbReference type="ARBA" id="ARBA00023242"/>
    </source>
</evidence>
<feature type="compositionally biased region" description="Pro residues" evidence="8">
    <location>
        <begin position="518"/>
        <end position="528"/>
    </location>
</feature>
<dbReference type="PANTHER" id="PTHR35041">
    <property type="entry name" value="MEDIATOR OF RNA POLYMERASE II TRANSCRIPTION SUBUNIT 1"/>
    <property type="match status" value="1"/>
</dbReference>
<accession>A0A9P8RNI9</accession>
<dbReference type="AlphaFoldDB" id="A0A9P8RNI9"/>
<dbReference type="GO" id="GO:0016592">
    <property type="term" value="C:mediator complex"/>
    <property type="evidence" value="ECO:0007669"/>
    <property type="project" value="InterPro"/>
</dbReference>